<dbReference type="EMBL" id="CACTIH010000406">
    <property type="protein sequence ID" value="CAA2960452.1"/>
    <property type="molecule type" value="Genomic_DNA"/>
</dbReference>
<gene>
    <name evidence="1" type="ORF">OLEA9_A018837</name>
</gene>
<sequence>MQPSFQAISGAQCTDHVQDATGTYPNFHVFLRIFLDTVCRQCSGRVEATARIQPDFQTFVGSFWDTVYKPCPRC</sequence>
<comment type="caution">
    <text evidence="1">The sequence shown here is derived from an EMBL/GenBank/DDBJ whole genome shotgun (WGS) entry which is preliminary data.</text>
</comment>
<evidence type="ECO:0000313" key="2">
    <source>
        <dbReference type="Proteomes" id="UP000594638"/>
    </source>
</evidence>
<organism evidence="1 2">
    <name type="scientific">Olea europaea subsp. europaea</name>
    <dbReference type="NCBI Taxonomy" id="158383"/>
    <lineage>
        <taxon>Eukaryota</taxon>
        <taxon>Viridiplantae</taxon>
        <taxon>Streptophyta</taxon>
        <taxon>Embryophyta</taxon>
        <taxon>Tracheophyta</taxon>
        <taxon>Spermatophyta</taxon>
        <taxon>Magnoliopsida</taxon>
        <taxon>eudicotyledons</taxon>
        <taxon>Gunneridae</taxon>
        <taxon>Pentapetalae</taxon>
        <taxon>asterids</taxon>
        <taxon>lamiids</taxon>
        <taxon>Lamiales</taxon>
        <taxon>Oleaceae</taxon>
        <taxon>Oleeae</taxon>
        <taxon>Olea</taxon>
    </lineage>
</organism>
<reference evidence="1 2" key="1">
    <citation type="submission" date="2019-12" db="EMBL/GenBank/DDBJ databases">
        <authorList>
            <person name="Alioto T."/>
            <person name="Alioto T."/>
            <person name="Gomez Garrido J."/>
        </authorList>
    </citation>
    <scope>NUCLEOTIDE SEQUENCE [LARGE SCALE GENOMIC DNA]</scope>
</reference>
<feature type="non-terminal residue" evidence="1">
    <location>
        <position position="74"/>
    </location>
</feature>
<keyword evidence="2" id="KW-1185">Reference proteome</keyword>
<accession>A0A8S0Q553</accession>
<proteinExistence type="predicted"/>
<dbReference type="Proteomes" id="UP000594638">
    <property type="component" value="Unassembled WGS sequence"/>
</dbReference>
<dbReference type="Gramene" id="OE9A018837T1">
    <property type="protein sequence ID" value="OE9A018837C1"/>
    <property type="gene ID" value="OE9A018837"/>
</dbReference>
<dbReference type="AlphaFoldDB" id="A0A8S0Q553"/>
<name>A0A8S0Q553_OLEEU</name>
<evidence type="ECO:0000313" key="1">
    <source>
        <dbReference type="EMBL" id="CAA2960452.1"/>
    </source>
</evidence>
<protein>
    <submittedName>
        <fullName evidence="1">Uncharacterized protein</fullName>
    </submittedName>
</protein>